<evidence type="ECO:0000313" key="2">
    <source>
        <dbReference type="EnsemblPlants" id="OBART07G03780.1"/>
    </source>
</evidence>
<organism evidence="2">
    <name type="scientific">Oryza barthii</name>
    <dbReference type="NCBI Taxonomy" id="65489"/>
    <lineage>
        <taxon>Eukaryota</taxon>
        <taxon>Viridiplantae</taxon>
        <taxon>Streptophyta</taxon>
        <taxon>Embryophyta</taxon>
        <taxon>Tracheophyta</taxon>
        <taxon>Spermatophyta</taxon>
        <taxon>Magnoliopsida</taxon>
        <taxon>Liliopsida</taxon>
        <taxon>Poales</taxon>
        <taxon>Poaceae</taxon>
        <taxon>BOP clade</taxon>
        <taxon>Oryzoideae</taxon>
        <taxon>Oryzeae</taxon>
        <taxon>Oryzinae</taxon>
        <taxon>Oryza</taxon>
    </lineage>
</organism>
<name>A0A0D3GMH8_9ORYZ</name>
<sequence length="82" mass="8791">MATAAAVADHAAAAAAAYFAEADEEEATLAPVEEVESREEEVGWEGRRNVGMSNSATTATRDSTQQLGKQETHKRLTLLFSH</sequence>
<dbReference type="PaxDb" id="65489-OBART07G03780.1"/>
<feature type="compositionally biased region" description="Polar residues" evidence="1">
    <location>
        <begin position="52"/>
        <end position="69"/>
    </location>
</feature>
<dbReference type="AlphaFoldDB" id="A0A0D3GMH8"/>
<accession>A0A0D3GMH8</accession>
<dbReference type="Proteomes" id="UP000026960">
    <property type="component" value="Chromosome 7"/>
</dbReference>
<evidence type="ECO:0000256" key="1">
    <source>
        <dbReference type="SAM" id="MobiDB-lite"/>
    </source>
</evidence>
<dbReference type="EnsemblPlants" id="OBART07G03780.1">
    <property type="protein sequence ID" value="OBART07G03780.1"/>
    <property type="gene ID" value="OBART07G03780"/>
</dbReference>
<evidence type="ECO:0000313" key="3">
    <source>
        <dbReference type="Proteomes" id="UP000026960"/>
    </source>
</evidence>
<dbReference type="Gramene" id="OBART07G03780.1">
    <property type="protein sequence ID" value="OBART07G03780.1"/>
    <property type="gene ID" value="OBART07G03780"/>
</dbReference>
<feature type="region of interest" description="Disordered" evidence="1">
    <location>
        <begin position="27"/>
        <end position="82"/>
    </location>
</feature>
<dbReference type="HOGENOM" id="CLU_2561955_0_0_1"/>
<keyword evidence="3" id="KW-1185">Reference proteome</keyword>
<reference evidence="2" key="2">
    <citation type="submission" date="2015-03" db="UniProtKB">
        <authorList>
            <consortium name="EnsemblPlants"/>
        </authorList>
    </citation>
    <scope>IDENTIFICATION</scope>
</reference>
<proteinExistence type="predicted"/>
<reference evidence="2" key="1">
    <citation type="journal article" date="2009" name="Rice">
        <title>De Novo Next Generation Sequencing of Plant Genomes.</title>
        <authorList>
            <person name="Rounsley S."/>
            <person name="Marri P.R."/>
            <person name="Yu Y."/>
            <person name="He R."/>
            <person name="Sisneros N."/>
            <person name="Goicoechea J.L."/>
            <person name="Lee S.J."/>
            <person name="Angelova A."/>
            <person name="Kudrna D."/>
            <person name="Luo M."/>
            <person name="Affourtit J."/>
            <person name="Desany B."/>
            <person name="Knight J."/>
            <person name="Niazi F."/>
            <person name="Egholm M."/>
            <person name="Wing R.A."/>
        </authorList>
    </citation>
    <scope>NUCLEOTIDE SEQUENCE [LARGE SCALE GENOMIC DNA]</scope>
    <source>
        <strain evidence="2">cv. IRGC 105608</strain>
    </source>
</reference>
<protein>
    <submittedName>
        <fullName evidence="2">Uncharacterized protein</fullName>
    </submittedName>
</protein>
<feature type="compositionally biased region" description="Acidic residues" evidence="1">
    <location>
        <begin position="27"/>
        <end position="39"/>
    </location>
</feature>